<dbReference type="EMBL" id="CAJOBO010001101">
    <property type="protein sequence ID" value="CAF4337785.1"/>
    <property type="molecule type" value="Genomic_DNA"/>
</dbReference>
<comment type="similarity">
    <text evidence="2">Belongs to the syntrophin family.</text>
</comment>
<dbReference type="AlphaFoldDB" id="A0A818DVZ7"/>
<dbReference type="EMBL" id="CAJNYV010005879">
    <property type="protein sequence ID" value="CAF3787461.1"/>
    <property type="molecule type" value="Genomic_DNA"/>
</dbReference>
<dbReference type="Proteomes" id="UP000663825">
    <property type="component" value="Unassembled WGS sequence"/>
</dbReference>
<evidence type="ECO:0000256" key="1">
    <source>
        <dbReference type="ARBA" id="ARBA00004245"/>
    </source>
</evidence>
<evidence type="ECO:0000313" key="13">
    <source>
        <dbReference type="EMBL" id="CAF4491946.1"/>
    </source>
</evidence>
<evidence type="ECO:0000313" key="7">
    <source>
        <dbReference type="EMBL" id="CAF3394319.1"/>
    </source>
</evidence>
<evidence type="ECO:0000256" key="2">
    <source>
        <dbReference type="ARBA" id="ARBA00010798"/>
    </source>
</evidence>
<comment type="caution">
    <text evidence="8">The sequence shown here is derived from an EMBL/GenBank/DDBJ whole genome shotgun (WGS) entry which is preliminary data.</text>
</comment>
<evidence type="ECO:0000313" key="6">
    <source>
        <dbReference type="EMBL" id="CAF3358767.1"/>
    </source>
</evidence>
<evidence type="ECO:0000313" key="14">
    <source>
        <dbReference type="EMBL" id="CAF4629643.1"/>
    </source>
</evidence>
<dbReference type="InterPro" id="IPR015482">
    <property type="entry name" value="Syntrophin"/>
</dbReference>
<dbReference type="PANTHER" id="PTHR10554">
    <property type="entry name" value="SYNTROPHIN"/>
    <property type="match status" value="1"/>
</dbReference>
<dbReference type="Proteomes" id="UP000663851">
    <property type="component" value="Unassembled WGS sequence"/>
</dbReference>
<keyword evidence="4" id="KW-0206">Cytoskeleton</keyword>
<dbReference type="SMART" id="SM00228">
    <property type="entry name" value="PDZ"/>
    <property type="match status" value="1"/>
</dbReference>
<organism evidence="8 15">
    <name type="scientific">Rotaria socialis</name>
    <dbReference type="NCBI Taxonomy" id="392032"/>
    <lineage>
        <taxon>Eukaryota</taxon>
        <taxon>Metazoa</taxon>
        <taxon>Spiralia</taxon>
        <taxon>Gnathifera</taxon>
        <taxon>Rotifera</taxon>
        <taxon>Eurotatoria</taxon>
        <taxon>Bdelloidea</taxon>
        <taxon>Philodinida</taxon>
        <taxon>Philodinidae</taxon>
        <taxon>Rotaria</taxon>
    </lineage>
</organism>
<gene>
    <name evidence="6" type="ORF">FME351_LOCUS5215</name>
    <name evidence="9" type="ORF">GRG538_LOCUS19332</name>
    <name evidence="11" type="ORF">HFQ381_LOCUS15896</name>
    <name evidence="10" type="ORF">KIK155_LOCUS31679</name>
    <name evidence="7" type="ORF">LUA448_LOCUS16968</name>
    <name evidence="13" type="ORF">QYT958_LOCUS3933</name>
    <name evidence="8" type="ORF">TIS948_LOCUS31915</name>
    <name evidence="14" type="ORF">TOA249_LOCUS12514</name>
    <name evidence="12" type="ORF">TSG867_LOCUS13343</name>
</gene>
<evidence type="ECO:0000313" key="10">
    <source>
        <dbReference type="EMBL" id="CAF3787461.1"/>
    </source>
</evidence>
<dbReference type="InterPro" id="IPR036034">
    <property type="entry name" value="PDZ_sf"/>
</dbReference>
<dbReference type="InterPro" id="IPR055108">
    <property type="entry name" value="Syntrophin_4th"/>
</dbReference>
<dbReference type="Proteomes" id="UP000663865">
    <property type="component" value="Unassembled WGS sequence"/>
</dbReference>
<evidence type="ECO:0000259" key="5">
    <source>
        <dbReference type="PROSITE" id="PS50106"/>
    </source>
</evidence>
<evidence type="ECO:0000256" key="4">
    <source>
        <dbReference type="ARBA" id="ARBA00023212"/>
    </source>
</evidence>
<dbReference type="GO" id="GO:0005856">
    <property type="term" value="C:cytoskeleton"/>
    <property type="evidence" value="ECO:0007669"/>
    <property type="project" value="UniProtKB-SubCell"/>
</dbReference>
<dbReference type="EMBL" id="CAJNXB010005822">
    <property type="protein sequence ID" value="CAF3450762.1"/>
    <property type="molecule type" value="Genomic_DNA"/>
</dbReference>
<dbReference type="Gene3D" id="2.30.29.30">
    <property type="entry name" value="Pleckstrin-homology domain (PH domain)/Phosphotyrosine-binding domain (PTB)"/>
    <property type="match status" value="1"/>
</dbReference>
<comment type="subcellular location">
    <subcellularLocation>
        <location evidence="1">Cytoplasm</location>
        <location evidence="1">Cytoskeleton</location>
    </subcellularLocation>
</comment>
<dbReference type="InterPro" id="IPR011993">
    <property type="entry name" value="PH-like_dom_sf"/>
</dbReference>
<dbReference type="GO" id="GO:0016010">
    <property type="term" value="C:dystrophin-associated glycoprotein complex"/>
    <property type="evidence" value="ECO:0007669"/>
    <property type="project" value="TreeGrafter"/>
</dbReference>
<dbReference type="Proteomes" id="UP000663848">
    <property type="component" value="Unassembled WGS sequence"/>
</dbReference>
<accession>A0A818DVZ7</accession>
<dbReference type="Pfam" id="PF00595">
    <property type="entry name" value="PDZ"/>
    <property type="match status" value="1"/>
</dbReference>
<keyword evidence="3" id="KW-0963">Cytoplasm</keyword>
<evidence type="ECO:0000313" key="12">
    <source>
        <dbReference type="EMBL" id="CAF4405886.1"/>
    </source>
</evidence>
<proteinExistence type="inferred from homology"/>
<evidence type="ECO:0000313" key="11">
    <source>
        <dbReference type="EMBL" id="CAF4337785.1"/>
    </source>
</evidence>
<sequence>MHRCQRSEPNEILFEDQVTLSDGRSKPYLVLLQLTSESLIIRPRNTISTSSLNNKEIQTVEPRHVIIARNSITRSFGFSIKGGSDTGFPILISRVLDINAHLLNIGDAIFKINNEDISNLTHDQVISKLRDVRNNHVNLTIKYMNNMATYLRLTSQKFRPSVSILQNYLTIPNILSNRARRDQKVRSAIYPYEYNSYAKQNDLPLAISEKLKNTDDSIVNLTDQFRKYSLLYAYVSQYINGTDECRINAFQLHTLSGSQTGIIITDTAMEQNMWISRINIVIQNLTARLLAELNQTLVSCEQVFYATWIHERIMYPNENHLPEWQAIFIVFKGANLYIFDRNQSPPLCNSDFICCTRVYPLIEIFIGTVTSKCSIKHRRYCIKLVLPNHSTNECRYLSLERKHEYDDFILNYQRSICMSVYSIKNRTFGCVYRGQICRLIIDINNGFEMYNNQTNIILWAFAFEQLQSTSDNGHDKIYLQFKFNIPSNNNEIIIDMNIQCQHLRILVHVINAFLTARFISRRDHTIDNIKIY</sequence>
<dbReference type="PROSITE" id="PS50106">
    <property type="entry name" value="PDZ"/>
    <property type="match status" value="1"/>
</dbReference>
<name>A0A818DVZ7_9BILA</name>
<dbReference type="EMBL" id="CAJNYT010003164">
    <property type="protein sequence ID" value="CAF3532314.1"/>
    <property type="molecule type" value="Genomic_DNA"/>
</dbReference>
<dbReference type="InterPro" id="IPR001478">
    <property type="entry name" value="PDZ"/>
</dbReference>
<evidence type="ECO:0000256" key="3">
    <source>
        <dbReference type="ARBA" id="ARBA00022490"/>
    </source>
</evidence>
<dbReference type="Proteomes" id="UP000663869">
    <property type="component" value="Unassembled WGS sequence"/>
</dbReference>
<dbReference type="EMBL" id="CAJOBR010000290">
    <property type="protein sequence ID" value="CAF4491946.1"/>
    <property type="molecule type" value="Genomic_DNA"/>
</dbReference>
<dbReference type="SUPFAM" id="SSF50156">
    <property type="entry name" value="PDZ domain-like"/>
    <property type="match status" value="1"/>
</dbReference>
<dbReference type="Proteomes" id="UP000663833">
    <property type="component" value="Unassembled WGS sequence"/>
</dbReference>
<evidence type="ECO:0000313" key="15">
    <source>
        <dbReference type="Proteomes" id="UP000663825"/>
    </source>
</evidence>
<dbReference type="EMBL" id="CAJOBS010000710">
    <property type="protein sequence ID" value="CAF4629643.1"/>
    <property type="molecule type" value="Genomic_DNA"/>
</dbReference>
<dbReference type="EMBL" id="CAJOBQ010000706">
    <property type="protein sequence ID" value="CAF4405886.1"/>
    <property type="molecule type" value="Genomic_DNA"/>
</dbReference>
<dbReference type="GO" id="GO:0005198">
    <property type="term" value="F:structural molecule activity"/>
    <property type="evidence" value="ECO:0007669"/>
    <property type="project" value="InterPro"/>
</dbReference>
<dbReference type="OrthoDB" id="9975356at2759"/>
<protein>
    <recommendedName>
        <fullName evidence="5">PDZ domain-containing protein</fullName>
    </recommendedName>
</protein>
<evidence type="ECO:0000313" key="8">
    <source>
        <dbReference type="EMBL" id="CAF3450762.1"/>
    </source>
</evidence>
<evidence type="ECO:0000313" key="9">
    <source>
        <dbReference type="EMBL" id="CAF3532314.1"/>
    </source>
</evidence>
<dbReference type="PANTHER" id="PTHR10554:SF1">
    <property type="entry name" value="FI16515P1"/>
    <property type="match status" value="1"/>
</dbReference>
<dbReference type="Proteomes" id="UP000663838">
    <property type="component" value="Unassembled WGS sequence"/>
</dbReference>
<feature type="domain" description="PDZ" evidence="5">
    <location>
        <begin position="64"/>
        <end position="131"/>
    </location>
</feature>
<dbReference type="Proteomes" id="UP000663862">
    <property type="component" value="Unassembled WGS sequence"/>
</dbReference>
<dbReference type="EMBL" id="CAJNYU010000412">
    <property type="protein sequence ID" value="CAF3358767.1"/>
    <property type="molecule type" value="Genomic_DNA"/>
</dbReference>
<dbReference type="Proteomes" id="UP000663872">
    <property type="component" value="Unassembled WGS sequence"/>
</dbReference>
<dbReference type="EMBL" id="CAJNYD010002136">
    <property type="protein sequence ID" value="CAF3394319.1"/>
    <property type="molecule type" value="Genomic_DNA"/>
</dbReference>
<dbReference type="Gene3D" id="2.30.42.10">
    <property type="match status" value="1"/>
</dbReference>
<reference evidence="8" key="1">
    <citation type="submission" date="2021-02" db="EMBL/GenBank/DDBJ databases">
        <authorList>
            <person name="Nowell W R."/>
        </authorList>
    </citation>
    <scope>NUCLEOTIDE SEQUENCE</scope>
</reference>
<dbReference type="Pfam" id="PF23012">
    <property type="entry name" value="Syntrophin_4th"/>
    <property type="match status" value="1"/>
</dbReference>